<dbReference type="Pfam" id="PF00276">
    <property type="entry name" value="Ribosomal_L23"/>
    <property type="match status" value="1"/>
</dbReference>
<dbReference type="HAMAP" id="MF_01369_B">
    <property type="entry name" value="Ribosomal_uL23_B"/>
    <property type="match status" value="1"/>
</dbReference>
<evidence type="ECO:0000256" key="1">
    <source>
        <dbReference type="ARBA" id="ARBA00006700"/>
    </source>
</evidence>
<dbReference type="Proteomes" id="UP000322080">
    <property type="component" value="Unassembled WGS sequence"/>
</dbReference>
<dbReference type="AlphaFoldDB" id="A0A5D0RIH8"/>
<dbReference type="PROSITE" id="PS00050">
    <property type="entry name" value="RIBOSOMAL_L23"/>
    <property type="match status" value="1"/>
</dbReference>
<dbReference type="PANTHER" id="PTHR11620">
    <property type="entry name" value="60S RIBOSOMAL PROTEIN L23A"/>
    <property type="match status" value="1"/>
</dbReference>
<protein>
    <recommendedName>
        <fullName evidence="6">Large ribosomal subunit protein uL23</fullName>
    </recommendedName>
</protein>
<dbReference type="InterPro" id="IPR001014">
    <property type="entry name" value="Ribosomal_uL23_CS"/>
</dbReference>
<keyword evidence="5 6" id="KW-0687">Ribonucleoprotein</keyword>
<proteinExistence type="inferred from homology"/>
<dbReference type="GO" id="GO:0003735">
    <property type="term" value="F:structural constituent of ribosome"/>
    <property type="evidence" value="ECO:0007669"/>
    <property type="project" value="InterPro"/>
</dbReference>
<keyword evidence="3 6" id="KW-0694">RNA-binding</keyword>
<evidence type="ECO:0000256" key="6">
    <source>
        <dbReference type="HAMAP-Rule" id="MF_01369"/>
    </source>
</evidence>
<name>A0A5D0RIH8_9RHOB</name>
<evidence type="ECO:0000256" key="4">
    <source>
        <dbReference type="ARBA" id="ARBA00022980"/>
    </source>
</evidence>
<dbReference type="RefSeq" id="WP_148379060.1">
    <property type="nucleotide sequence ID" value="NZ_VSIY01000013.1"/>
</dbReference>
<dbReference type="GO" id="GO:0005840">
    <property type="term" value="C:ribosome"/>
    <property type="evidence" value="ECO:0007669"/>
    <property type="project" value="UniProtKB-KW"/>
</dbReference>
<comment type="caution">
    <text evidence="8">The sequence shown here is derived from an EMBL/GenBank/DDBJ whole genome shotgun (WGS) entry which is preliminary data.</text>
</comment>
<sequence>MTDKAKLYDVIRKPIITEKATMASEAGAVVFEVAPDANKPLIKEAVETLFGVKVKAVNTTITKGKVKRFRGQLGRRKDVKKAYVTLEEGNMIDVTTGL</sequence>
<evidence type="ECO:0000256" key="3">
    <source>
        <dbReference type="ARBA" id="ARBA00022884"/>
    </source>
</evidence>
<gene>
    <name evidence="6" type="primary">rplW</name>
    <name evidence="8" type="ORF">FVF75_14040</name>
</gene>
<dbReference type="NCBIfam" id="NF004359">
    <property type="entry name" value="PRK05738.1-3"/>
    <property type="match status" value="1"/>
</dbReference>
<reference evidence="8 9" key="1">
    <citation type="submission" date="2019-08" db="EMBL/GenBank/DDBJ databases">
        <title>Identification of a novel species of the genus Boseongicola.</title>
        <authorList>
            <person name="Zhang X.-Q."/>
        </authorList>
    </citation>
    <scope>NUCLEOTIDE SEQUENCE [LARGE SCALE GENOMIC DNA]</scope>
    <source>
        <strain evidence="8 9">HY14</strain>
    </source>
</reference>
<dbReference type="GO" id="GO:1990904">
    <property type="term" value="C:ribonucleoprotein complex"/>
    <property type="evidence" value="ECO:0007669"/>
    <property type="project" value="UniProtKB-KW"/>
</dbReference>
<organism evidence="8 9">
    <name type="scientific">Maritimibacter fusiformis</name>
    <dbReference type="NCBI Taxonomy" id="2603819"/>
    <lineage>
        <taxon>Bacteria</taxon>
        <taxon>Pseudomonadati</taxon>
        <taxon>Pseudomonadota</taxon>
        <taxon>Alphaproteobacteria</taxon>
        <taxon>Rhodobacterales</taxon>
        <taxon>Roseobacteraceae</taxon>
        <taxon>Maritimibacter</taxon>
    </lineage>
</organism>
<keyword evidence="4 6" id="KW-0689">Ribosomal protein</keyword>
<evidence type="ECO:0000256" key="7">
    <source>
        <dbReference type="RuleBase" id="RU003934"/>
    </source>
</evidence>
<dbReference type="SUPFAM" id="SSF54189">
    <property type="entry name" value="Ribosomal proteins S24e, L23 and L15e"/>
    <property type="match status" value="1"/>
</dbReference>
<evidence type="ECO:0000256" key="2">
    <source>
        <dbReference type="ARBA" id="ARBA00022730"/>
    </source>
</evidence>
<evidence type="ECO:0000313" key="8">
    <source>
        <dbReference type="EMBL" id="TYB80741.1"/>
    </source>
</evidence>
<dbReference type="GO" id="GO:0019843">
    <property type="term" value="F:rRNA binding"/>
    <property type="evidence" value="ECO:0007669"/>
    <property type="project" value="UniProtKB-UniRule"/>
</dbReference>
<dbReference type="InterPro" id="IPR012678">
    <property type="entry name" value="Ribosomal_uL23/eL15/eS24_sf"/>
</dbReference>
<comment type="similarity">
    <text evidence="1 6 7">Belongs to the universal ribosomal protein uL23 family.</text>
</comment>
<evidence type="ECO:0000256" key="5">
    <source>
        <dbReference type="ARBA" id="ARBA00023274"/>
    </source>
</evidence>
<dbReference type="NCBIfam" id="NF004363">
    <property type="entry name" value="PRK05738.2-4"/>
    <property type="match status" value="1"/>
</dbReference>
<dbReference type="InterPro" id="IPR012677">
    <property type="entry name" value="Nucleotide-bd_a/b_plait_sf"/>
</dbReference>
<dbReference type="FunFam" id="3.30.70.330:FF:000001">
    <property type="entry name" value="50S ribosomal protein L23"/>
    <property type="match status" value="1"/>
</dbReference>
<dbReference type="GO" id="GO:0006412">
    <property type="term" value="P:translation"/>
    <property type="evidence" value="ECO:0007669"/>
    <property type="project" value="UniProtKB-UniRule"/>
</dbReference>
<comment type="subunit">
    <text evidence="6">Part of the 50S ribosomal subunit. Contacts protein L29, and trigger factor when it is bound to the ribosome.</text>
</comment>
<dbReference type="EMBL" id="VSIY01000013">
    <property type="protein sequence ID" value="TYB80741.1"/>
    <property type="molecule type" value="Genomic_DNA"/>
</dbReference>
<dbReference type="Gene3D" id="3.30.70.330">
    <property type="match status" value="1"/>
</dbReference>
<keyword evidence="2 6" id="KW-0699">rRNA-binding</keyword>
<accession>A0A5D0RIH8</accession>
<keyword evidence="9" id="KW-1185">Reference proteome</keyword>
<comment type="function">
    <text evidence="6">One of the early assembly proteins it binds 23S rRNA. One of the proteins that surrounds the polypeptide exit tunnel on the outside of the ribosome. Forms the main docking site for trigger factor binding to the ribosome.</text>
</comment>
<evidence type="ECO:0000313" key="9">
    <source>
        <dbReference type="Proteomes" id="UP000322080"/>
    </source>
</evidence>
<dbReference type="InterPro" id="IPR013025">
    <property type="entry name" value="Ribosomal_uL23-like"/>
</dbReference>
<dbReference type="NCBIfam" id="NF004360">
    <property type="entry name" value="PRK05738.1-5"/>
    <property type="match status" value="1"/>
</dbReference>